<dbReference type="Gene3D" id="3.10.50.40">
    <property type="match status" value="1"/>
</dbReference>
<gene>
    <name evidence="3" type="ORF">KP509_10G076000</name>
</gene>
<comment type="caution">
    <text evidence="3">The sequence shown here is derived from an EMBL/GenBank/DDBJ whole genome shotgun (WGS) entry which is preliminary data.</text>
</comment>
<name>A0A8T2U3H6_CERRI</name>
<dbReference type="SUPFAM" id="SSF54534">
    <property type="entry name" value="FKBP-like"/>
    <property type="match status" value="1"/>
</dbReference>
<protein>
    <recommendedName>
        <fullName evidence="1">peptidylprolyl isomerase</fullName>
        <ecNumber evidence="1">5.2.1.8</ecNumber>
    </recommendedName>
</protein>
<evidence type="ECO:0000259" key="2">
    <source>
        <dbReference type="PROSITE" id="PS50059"/>
    </source>
</evidence>
<evidence type="ECO:0000313" key="4">
    <source>
        <dbReference type="Proteomes" id="UP000825935"/>
    </source>
</evidence>
<dbReference type="EC" id="5.2.1.8" evidence="1"/>
<organism evidence="3 4">
    <name type="scientific">Ceratopteris richardii</name>
    <name type="common">Triangle waterfern</name>
    <dbReference type="NCBI Taxonomy" id="49495"/>
    <lineage>
        <taxon>Eukaryota</taxon>
        <taxon>Viridiplantae</taxon>
        <taxon>Streptophyta</taxon>
        <taxon>Embryophyta</taxon>
        <taxon>Tracheophyta</taxon>
        <taxon>Polypodiopsida</taxon>
        <taxon>Polypodiidae</taxon>
        <taxon>Polypodiales</taxon>
        <taxon>Pteridineae</taxon>
        <taxon>Pteridaceae</taxon>
        <taxon>Parkerioideae</taxon>
        <taxon>Ceratopteris</taxon>
    </lineage>
</organism>
<dbReference type="Pfam" id="PF00254">
    <property type="entry name" value="FKBP_C"/>
    <property type="match status" value="1"/>
</dbReference>
<feature type="domain" description="PPIase FKBP-type" evidence="2">
    <location>
        <begin position="113"/>
        <end position="233"/>
    </location>
</feature>
<dbReference type="EMBL" id="CM035415">
    <property type="protein sequence ID" value="KAH7428104.1"/>
    <property type="molecule type" value="Genomic_DNA"/>
</dbReference>
<dbReference type="PANTHER" id="PTHR47860:SF1">
    <property type="entry name" value="PEPTIDYL-PROLYL CIS-TRANS ISOMERASE FKBP17-1, CHLOROPLASTIC"/>
    <property type="match status" value="1"/>
</dbReference>
<dbReference type="OrthoDB" id="77911at2759"/>
<reference evidence="3" key="1">
    <citation type="submission" date="2021-08" db="EMBL/GenBank/DDBJ databases">
        <title>WGS assembly of Ceratopteris richardii.</title>
        <authorList>
            <person name="Marchant D.B."/>
            <person name="Chen G."/>
            <person name="Jenkins J."/>
            <person name="Shu S."/>
            <person name="Leebens-Mack J."/>
            <person name="Grimwood J."/>
            <person name="Schmutz J."/>
            <person name="Soltis P."/>
            <person name="Soltis D."/>
            <person name="Chen Z.-H."/>
        </authorList>
    </citation>
    <scope>NUCLEOTIDE SEQUENCE</scope>
    <source>
        <strain evidence="3">Whitten #5841</strain>
        <tissue evidence="3">Leaf</tissue>
    </source>
</reference>
<dbReference type="GO" id="GO:0003755">
    <property type="term" value="F:peptidyl-prolyl cis-trans isomerase activity"/>
    <property type="evidence" value="ECO:0007669"/>
    <property type="project" value="UniProtKB-KW"/>
</dbReference>
<keyword evidence="1" id="KW-0697">Rotamase</keyword>
<dbReference type="InterPro" id="IPR046357">
    <property type="entry name" value="PPIase_dom_sf"/>
</dbReference>
<comment type="catalytic activity">
    <reaction evidence="1">
        <text>[protein]-peptidylproline (omega=180) = [protein]-peptidylproline (omega=0)</text>
        <dbReference type="Rhea" id="RHEA:16237"/>
        <dbReference type="Rhea" id="RHEA-COMP:10747"/>
        <dbReference type="Rhea" id="RHEA-COMP:10748"/>
        <dbReference type="ChEBI" id="CHEBI:83833"/>
        <dbReference type="ChEBI" id="CHEBI:83834"/>
        <dbReference type="EC" id="5.2.1.8"/>
    </reaction>
</comment>
<dbReference type="PANTHER" id="PTHR47860">
    <property type="entry name" value="PEPTIDYL-PROLYL CIS-TRANS ISOMERASE FKBP17-1, CHLOROPLASTIC"/>
    <property type="match status" value="1"/>
</dbReference>
<proteinExistence type="predicted"/>
<evidence type="ECO:0000313" key="3">
    <source>
        <dbReference type="EMBL" id="KAH7428104.1"/>
    </source>
</evidence>
<dbReference type="Proteomes" id="UP000825935">
    <property type="component" value="Chromosome 10"/>
</dbReference>
<dbReference type="InterPro" id="IPR044197">
    <property type="entry name" value="FKBP17-1-like"/>
</dbReference>
<dbReference type="AlphaFoldDB" id="A0A8T2U3H6"/>
<dbReference type="InterPro" id="IPR001179">
    <property type="entry name" value="PPIase_FKBP_dom"/>
</dbReference>
<evidence type="ECO:0000256" key="1">
    <source>
        <dbReference type="PROSITE-ProRule" id="PRU00277"/>
    </source>
</evidence>
<sequence>MSASMSLSLCSSIHGAAAGKKLVSFCGFSMEKTPEDGQRKRKQMMKAVLCCRISDHLISKRSLLLSLVGPAPLFIANPPAFSAERPQFRELEGSGGLKAIDIREGSGRVPQAGDKVAIHYYARLAAKQGWRFDSTYDHKDNMGAPEPFVFVVGSGTVIEGLDKAVQSMKEGGVRRVIIPPQQGYQNTVQEPIPPNVFDRQRLYTTIFNPTRLANGEGSTLGTLIFDIELLKIRSNN</sequence>
<dbReference type="OMA" id="YDHKDSN"/>
<dbReference type="PROSITE" id="PS50059">
    <property type="entry name" value="FKBP_PPIASE"/>
    <property type="match status" value="1"/>
</dbReference>
<keyword evidence="1" id="KW-0413">Isomerase</keyword>
<accession>A0A8T2U3H6</accession>
<keyword evidence="4" id="KW-1185">Reference proteome</keyword>